<reference evidence="2 3" key="1">
    <citation type="journal article" date="2023" name="bioRxiv">
        <title>An intranuclear bacterial parasite of deep-sea mussels expresses apoptosis inhibitors acquired from its host.</title>
        <authorList>
            <person name="Gonzalez Porras M.A."/>
            <person name="Assie A."/>
            <person name="Tietjen M."/>
            <person name="Violette M."/>
            <person name="Kleiner M."/>
            <person name="Gruber-Vodicka H."/>
            <person name="Dubilier N."/>
            <person name="Leisch N."/>
        </authorList>
    </citation>
    <scope>NUCLEOTIDE SEQUENCE [LARGE SCALE GENOMIC DNA]</scope>
    <source>
        <strain evidence="2">IAP13</strain>
    </source>
</reference>
<organism evidence="2 3">
    <name type="scientific">Candidatus Endonucleibacter bathymodioli</name>
    <dbReference type="NCBI Taxonomy" id="539814"/>
    <lineage>
        <taxon>Bacteria</taxon>
        <taxon>Pseudomonadati</taxon>
        <taxon>Pseudomonadota</taxon>
        <taxon>Gammaproteobacteria</taxon>
        <taxon>Oceanospirillales</taxon>
        <taxon>Endozoicomonadaceae</taxon>
        <taxon>Candidatus Endonucleibacter</taxon>
    </lineage>
</organism>
<protein>
    <submittedName>
        <fullName evidence="2">Uncharacterized protein</fullName>
    </submittedName>
</protein>
<proteinExistence type="predicted"/>
<dbReference type="Proteomes" id="UP001178148">
    <property type="component" value="Unassembled WGS sequence"/>
</dbReference>
<feature type="transmembrane region" description="Helical" evidence="1">
    <location>
        <begin position="46"/>
        <end position="68"/>
    </location>
</feature>
<feature type="transmembrane region" description="Helical" evidence="1">
    <location>
        <begin position="12"/>
        <end position="34"/>
    </location>
</feature>
<comment type="caution">
    <text evidence="2">The sequence shown here is derived from an EMBL/GenBank/DDBJ whole genome shotgun (WGS) entry which is preliminary data.</text>
</comment>
<evidence type="ECO:0000256" key="1">
    <source>
        <dbReference type="SAM" id="Phobius"/>
    </source>
</evidence>
<keyword evidence="1" id="KW-1133">Transmembrane helix</keyword>
<accession>A0AA90P239</accession>
<sequence>MTTQNISAIAIRFLALWLLIQLVCNLPNLLFLLGSIEGYIQKEVPFWVYISTVVSILLIGLTAAYLMYKSSEKILSQSTNETPEKLSTNDHKFFIQLLGLYFVVTSLTRIPVSLSLIQHSQHIEIYRLLATLDWVLQLIFGVFLIGSVTYWSQFLNKLRDRG</sequence>
<keyword evidence="1" id="KW-0472">Membrane</keyword>
<gene>
    <name evidence="2" type="ORF">QS748_11010</name>
</gene>
<dbReference type="AlphaFoldDB" id="A0AA90P239"/>
<evidence type="ECO:0000313" key="3">
    <source>
        <dbReference type="Proteomes" id="UP001178148"/>
    </source>
</evidence>
<feature type="transmembrane region" description="Helical" evidence="1">
    <location>
        <begin position="93"/>
        <end position="114"/>
    </location>
</feature>
<dbReference type="EMBL" id="JASXSV010000018">
    <property type="protein sequence ID" value="MDP0589676.1"/>
    <property type="molecule type" value="Genomic_DNA"/>
</dbReference>
<name>A0AA90P239_9GAMM</name>
<evidence type="ECO:0000313" key="2">
    <source>
        <dbReference type="EMBL" id="MDP0589676.1"/>
    </source>
</evidence>
<feature type="transmembrane region" description="Helical" evidence="1">
    <location>
        <begin position="134"/>
        <end position="152"/>
    </location>
</feature>
<keyword evidence="1" id="KW-0812">Transmembrane</keyword>
<keyword evidence="3" id="KW-1185">Reference proteome</keyword>